<evidence type="ECO:0000313" key="2">
    <source>
        <dbReference type="Proteomes" id="UP000265520"/>
    </source>
</evidence>
<dbReference type="AlphaFoldDB" id="A0A392RQY3"/>
<dbReference type="Proteomes" id="UP000265520">
    <property type="component" value="Unassembled WGS sequence"/>
</dbReference>
<dbReference type="EMBL" id="LXQA010257587">
    <property type="protein sequence ID" value="MCI38607.1"/>
    <property type="molecule type" value="Genomic_DNA"/>
</dbReference>
<evidence type="ECO:0000313" key="1">
    <source>
        <dbReference type="EMBL" id="MCI38607.1"/>
    </source>
</evidence>
<proteinExistence type="predicted"/>
<organism evidence="1 2">
    <name type="scientific">Trifolium medium</name>
    <dbReference type="NCBI Taxonomy" id="97028"/>
    <lineage>
        <taxon>Eukaryota</taxon>
        <taxon>Viridiplantae</taxon>
        <taxon>Streptophyta</taxon>
        <taxon>Embryophyta</taxon>
        <taxon>Tracheophyta</taxon>
        <taxon>Spermatophyta</taxon>
        <taxon>Magnoliopsida</taxon>
        <taxon>eudicotyledons</taxon>
        <taxon>Gunneridae</taxon>
        <taxon>Pentapetalae</taxon>
        <taxon>rosids</taxon>
        <taxon>fabids</taxon>
        <taxon>Fabales</taxon>
        <taxon>Fabaceae</taxon>
        <taxon>Papilionoideae</taxon>
        <taxon>50 kb inversion clade</taxon>
        <taxon>NPAAA clade</taxon>
        <taxon>Hologalegina</taxon>
        <taxon>IRL clade</taxon>
        <taxon>Trifolieae</taxon>
        <taxon>Trifolium</taxon>
    </lineage>
</organism>
<name>A0A392RQY3_9FABA</name>
<keyword evidence="2" id="KW-1185">Reference proteome</keyword>
<protein>
    <submittedName>
        <fullName evidence="1">Uncharacterized protein</fullName>
    </submittedName>
</protein>
<accession>A0A392RQY3</accession>
<comment type="caution">
    <text evidence="1">The sequence shown here is derived from an EMBL/GenBank/DDBJ whole genome shotgun (WGS) entry which is preliminary data.</text>
</comment>
<feature type="non-terminal residue" evidence="1">
    <location>
        <position position="1"/>
    </location>
</feature>
<sequence>VFAQFCTGSVEDKFDSDVERDSSEASEADASLQVLGLQKSALQSLTTSGSDVFGI</sequence>
<reference evidence="1 2" key="1">
    <citation type="journal article" date="2018" name="Front. Plant Sci.">
        <title>Red Clover (Trifolium pratense) and Zigzag Clover (T. medium) - A Picture of Genomic Similarities and Differences.</title>
        <authorList>
            <person name="Dluhosova J."/>
            <person name="Istvanek J."/>
            <person name="Nedelnik J."/>
            <person name="Repkova J."/>
        </authorList>
    </citation>
    <scope>NUCLEOTIDE SEQUENCE [LARGE SCALE GENOMIC DNA]</scope>
    <source>
        <strain evidence="2">cv. 10/8</strain>
        <tissue evidence="1">Leaf</tissue>
    </source>
</reference>